<dbReference type="SUPFAM" id="SSF51126">
    <property type="entry name" value="Pectin lyase-like"/>
    <property type="match status" value="1"/>
</dbReference>
<proteinExistence type="predicted"/>
<dbReference type="SMART" id="SM00710">
    <property type="entry name" value="PbH1"/>
    <property type="match status" value="3"/>
</dbReference>
<gene>
    <name evidence="3" type="ORF">ACFOGP_08615</name>
</gene>
<dbReference type="InterPro" id="IPR050557">
    <property type="entry name" value="RTX_toxin/Mannuronan_C5-epim"/>
</dbReference>
<dbReference type="PANTHER" id="PTHR38340:SF1">
    <property type="entry name" value="S-LAYER PROTEIN"/>
    <property type="match status" value="1"/>
</dbReference>
<reference evidence="4" key="1">
    <citation type="journal article" date="2019" name="Int. J. Syst. Evol. Microbiol.">
        <title>The Global Catalogue of Microorganisms (GCM) 10K type strain sequencing project: providing services to taxonomists for standard genome sequencing and annotation.</title>
        <authorList>
            <consortium name="The Broad Institute Genomics Platform"/>
            <consortium name="The Broad Institute Genome Sequencing Center for Infectious Disease"/>
            <person name="Wu L."/>
            <person name="Ma J."/>
        </authorList>
    </citation>
    <scope>NUCLEOTIDE SEQUENCE [LARGE SCALE GENOMIC DNA]</scope>
    <source>
        <strain evidence="4">KCTC 52366</strain>
    </source>
</reference>
<dbReference type="Proteomes" id="UP001595632">
    <property type="component" value="Unassembled WGS sequence"/>
</dbReference>
<dbReference type="SUPFAM" id="SSF51120">
    <property type="entry name" value="beta-Roll"/>
    <property type="match status" value="1"/>
</dbReference>
<dbReference type="PANTHER" id="PTHR38340">
    <property type="entry name" value="S-LAYER PROTEIN"/>
    <property type="match status" value="1"/>
</dbReference>
<sequence>MTETTITVGPDTSANDLQAIIDSAPSGSEIRLTAGTFTFTQTVTITRSDITLVGAGSEETIIIADPALGDAPAIQIGHALHEPELVDTYVLAAPAPEGDTVISLAEGHDVQAGDFLYLTQDNTDALFDAIGDDAWRKDKDLTTMLVEVASVDGDTITLTAPLNFDFDPALTEVQERVIVEDVTIGGFTLRGDWGTPDASDFSNTIWSVKGASMVLVAGTSGTTISDVTIEDAASHGLTLADSREVTVTGLTVDGSHNKGTEGNGYGVWIRDVYDSTLTGLEITDTRHAVLFASYTSASGNHVEVDYTNRDINFHGGLDHDNTVIVHTSLRTGDEVKYMGSTLFFNEGESYGAPTDPDANTVIFEQVSGTVRSDLVYASDAGAVISTRKSSDTVYTGAGDDMVSLGSGHDVLYASGGDDTVLGDQGTDTVYFAGDLAEHATEWFGSTLVVSGTYGETWMIDVEYIVFGDDRIAVDDLGTTGMSVTPLFASTGGAGMTELTGTAGWEREYSDVSARMGADLNALTLTGTDDIDAVGNGMNNHMMGNAGDNRLEGADGDDRLLGMHGDDLVLGEDGDDFLHGGYGDDTLVGGDGTDLLTGHAGADTFVGTKGQNVVLDFDLSEGDRLVFNSDTEGRFQTAFDTFRTGGTPGDGFDFTATVYDSDDSLLITSALGEQLLLAGVTAEELFL</sequence>
<dbReference type="Pfam" id="PF00353">
    <property type="entry name" value="HemolysinCabind"/>
    <property type="match status" value="3"/>
</dbReference>
<dbReference type="InterPro" id="IPR011049">
    <property type="entry name" value="Serralysin-like_metalloprot_C"/>
</dbReference>
<dbReference type="InterPro" id="IPR018511">
    <property type="entry name" value="Hemolysin-typ_Ca-bd_CS"/>
</dbReference>
<dbReference type="Gene3D" id="2.160.20.10">
    <property type="entry name" value="Single-stranded right-handed beta-helix, Pectin lyase-like"/>
    <property type="match status" value="2"/>
</dbReference>
<accession>A0ABV7GMG1</accession>
<dbReference type="RefSeq" id="WP_275633554.1">
    <property type="nucleotide sequence ID" value="NZ_JARGYD010000005.1"/>
</dbReference>
<keyword evidence="2" id="KW-0964">Secreted</keyword>
<dbReference type="InterPro" id="IPR001343">
    <property type="entry name" value="Hemolysn_Ca-bd"/>
</dbReference>
<dbReference type="PROSITE" id="PS00330">
    <property type="entry name" value="HEMOLYSIN_CALCIUM"/>
    <property type="match status" value="1"/>
</dbReference>
<evidence type="ECO:0000256" key="1">
    <source>
        <dbReference type="ARBA" id="ARBA00004613"/>
    </source>
</evidence>
<evidence type="ECO:0000313" key="3">
    <source>
        <dbReference type="EMBL" id="MFC3142769.1"/>
    </source>
</evidence>
<dbReference type="Gene3D" id="2.150.10.10">
    <property type="entry name" value="Serralysin-like metalloprotease, C-terminal"/>
    <property type="match status" value="1"/>
</dbReference>
<comment type="subcellular location">
    <subcellularLocation>
        <location evidence="1">Secreted</location>
    </subcellularLocation>
</comment>
<dbReference type="PRINTS" id="PR00313">
    <property type="entry name" value="CABNDNGRPT"/>
</dbReference>
<protein>
    <submittedName>
        <fullName evidence="3">Right-handed parallel beta-helix repeat-containing protein</fullName>
    </submittedName>
</protein>
<dbReference type="InterPro" id="IPR011050">
    <property type="entry name" value="Pectin_lyase_fold/virulence"/>
</dbReference>
<keyword evidence="4" id="KW-1185">Reference proteome</keyword>
<dbReference type="InterPro" id="IPR006626">
    <property type="entry name" value="PbH1"/>
</dbReference>
<comment type="caution">
    <text evidence="3">The sequence shown here is derived from an EMBL/GenBank/DDBJ whole genome shotgun (WGS) entry which is preliminary data.</text>
</comment>
<dbReference type="EMBL" id="JBHRTB010000010">
    <property type="protein sequence ID" value="MFC3142769.1"/>
    <property type="molecule type" value="Genomic_DNA"/>
</dbReference>
<name>A0ABV7GMG1_9RHOB</name>
<evidence type="ECO:0000256" key="2">
    <source>
        <dbReference type="ARBA" id="ARBA00022525"/>
    </source>
</evidence>
<dbReference type="InterPro" id="IPR012334">
    <property type="entry name" value="Pectin_lyas_fold"/>
</dbReference>
<evidence type="ECO:0000313" key="4">
    <source>
        <dbReference type="Proteomes" id="UP001595632"/>
    </source>
</evidence>
<organism evidence="3 4">
    <name type="scientific">Psychromarinibacter halotolerans</name>
    <dbReference type="NCBI Taxonomy" id="1775175"/>
    <lineage>
        <taxon>Bacteria</taxon>
        <taxon>Pseudomonadati</taxon>
        <taxon>Pseudomonadota</taxon>
        <taxon>Alphaproteobacteria</taxon>
        <taxon>Rhodobacterales</taxon>
        <taxon>Paracoccaceae</taxon>
        <taxon>Psychromarinibacter</taxon>
    </lineage>
</organism>